<evidence type="ECO:0000313" key="11">
    <source>
        <dbReference type="EMBL" id="MFC3700242.1"/>
    </source>
</evidence>
<keyword evidence="9" id="KW-0520">NAD</keyword>
<comment type="catalytic activity">
    <reaction evidence="8 9">
        <text>nicotinate beta-D-ribonucleotide + ATP + H(+) = deamido-NAD(+) + diphosphate</text>
        <dbReference type="Rhea" id="RHEA:22860"/>
        <dbReference type="ChEBI" id="CHEBI:15378"/>
        <dbReference type="ChEBI" id="CHEBI:30616"/>
        <dbReference type="ChEBI" id="CHEBI:33019"/>
        <dbReference type="ChEBI" id="CHEBI:57502"/>
        <dbReference type="ChEBI" id="CHEBI:58437"/>
        <dbReference type="EC" id="2.7.7.18"/>
    </reaction>
</comment>
<evidence type="ECO:0000256" key="4">
    <source>
        <dbReference type="ARBA" id="ARBA00022679"/>
    </source>
</evidence>
<dbReference type="PANTHER" id="PTHR39321:SF3">
    <property type="entry name" value="PHOSPHOPANTETHEINE ADENYLYLTRANSFERASE"/>
    <property type="match status" value="1"/>
</dbReference>
<keyword evidence="7 9" id="KW-0067">ATP-binding</keyword>
<dbReference type="NCBIfam" id="TIGR00125">
    <property type="entry name" value="cyt_tran_rel"/>
    <property type="match status" value="1"/>
</dbReference>
<comment type="similarity">
    <text evidence="3 9">Belongs to the NadD family.</text>
</comment>
<comment type="pathway">
    <text evidence="2 9">Cofactor biosynthesis; NAD(+) biosynthesis; deamido-NAD(+) from nicotinate D-ribonucleotide: step 1/1.</text>
</comment>
<dbReference type="PANTHER" id="PTHR39321">
    <property type="entry name" value="NICOTINATE-NUCLEOTIDE ADENYLYLTRANSFERASE-RELATED"/>
    <property type="match status" value="1"/>
</dbReference>
<sequence length="211" mass="24097">MNRECVYGGTFDPFHNGHEAVCLHVLKHTALQEIPLRVIPCATPALKRPAQASDDERLAMLKLWRKSQENASRIVIDAIELEMGQVSYTADTLSKLAQRDASLTTRVWVLGVDAFNSIAQWHKSDELIRCLNFWVISRLGEESISNSLNLKEATDLDALWQKGPGYFWYDDRLAYREASSEIRKSINQKPWPVPQPIADYIERHELYQASA</sequence>
<dbReference type="EC" id="2.7.7.18" evidence="9"/>
<evidence type="ECO:0000256" key="7">
    <source>
        <dbReference type="ARBA" id="ARBA00022840"/>
    </source>
</evidence>
<protein>
    <recommendedName>
        <fullName evidence="9">Probable nicotinate-nucleotide adenylyltransferase</fullName>
        <ecNumber evidence="9">2.7.7.18</ecNumber>
    </recommendedName>
    <alternativeName>
        <fullName evidence="9">Deamido-NAD(+) diphosphorylase</fullName>
    </alternativeName>
    <alternativeName>
        <fullName evidence="9">Deamido-NAD(+) pyrophosphorylase</fullName>
    </alternativeName>
    <alternativeName>
        <fullName evidence="9">Nicotinate mononucleotide adenylyltransferase</fullName>
        <shortName evidence="9">NaMN adenylyltransferase</shortName>
    </alternativeName>
</protein>
<evidence type="ECO:0000256" key="2">
    <source>
        <dbReference type="ARBA" id="ARBA00005019"/>
    </source>
</evidence>
<dbReference type="GO" id="GO:0016779">
    <property type="term" value="F:nucleotidyltransferase activity"/>
    <property type="evidence" value="ECO:0007669"/>
    <property type="project" value="UniProtKB-KW"/>
</dbReference>
<accession>A0ABV7WMC6</accession>
<evidence type="ECO:0000313" key="12">
    <source>
        <dbReference type="Proteomes" id="UP001595710"/>
    </source>
</evidence>
<keyword evidence="6 9" id="KW-0547">Nucleotide-binding</keyword>
<evidence type="ECO:0000256" key="8">
    <source>
        <dbReference type="ARBA" id="ARBA00048721"/>
    </source>
</evidence>
<dbReference type="InterPro" id="IPR005248">
    <property type="entry name" value="NadD/NMNAT"/>
</dbReference>
<name>A0ABV7WMC6_9GAMM</name>
<dbReference type="Pfam" id="PF01467">
    <property type="entry name" value="CTP_transf_like"/>
    <property type="match status" value="1"/>
</dbReference>
<dbReference type="HAMAP" id="MF_00244">
    <property type="entry name" value="NaMN_adenylyltr"/>
    <property type="match status" value="1"/>
</dbReference>
<evidence type="ECO:0000256" key="1">
    <source>
        <dbReference type="ARBA" id="ARBA00002324"/>
    </source>
</evidence>
<comment type="function">
    <text evidence="1 9">Catalyzes the reversible adenylation of nicotinate mononucleotide (NaMN) to nicotinic acid adenine dinucleotide (NaAD).</text>
</comment>
<evidence type="ECO:0000256" key="5">
    <source>
        <dbReference type="ARBA" id="ARBA00022695"/>
    </source>
</evidence>
<evidence type="ECO:0000259" key="10">
    <source>
        <dbReference type="Pfam" id="PF01467"/>
    </source>
</evidence>
<organism evidence="11 12">
    <name type="scientific">Reinekea marina</name>
    <dbReference type="NCBI Taxonomy" id="1310421"/>
    <lineage>
        <taxon>Bacteria</taxon>
        <taxon>Pseudomonadati</taxon>
        <taxon>Pseudomonadota</taxon>
        <taxon>Gammaproteobacteria</taxon>
        <taxon>Oceanospirillales</taxon>
        <taxon>Saccharospirillaceae</taxon>
        <taxon>Reinekea</taxon>
    </lineage>
</organism>
<dbReference type="RefSeq" id="WP_216001311.1">
    <property type="nucleotide sequence ID" value="NZ_JBHRYN010000003.1"/>
</dbReference>
<keyword evidence="5 9" id="KW-0548">Nucleotidyltransferase</keyword>
<proteinExistence type="inferred from homology"/>
<keyword evidence="4 9" id="KW-0808">Transferase</keyword>
<keyword evidence="12" id="KW-1185">Reference proteome</keyword>
<dbReference type="EMBL" id="JBHRYN010000003">
    <property type="protein sequence ID" value="MFC3700242.1"/>
    <property type="molecule type" value="Genomic_DNA"/>
</dbReference>
<feature type="domain" description="Cytidyltransferase-like" evidence="10">
    <location>
        <begin position="6"/>
        <end position="148"/>
    </location>
</feature>
<evidence type="ECO:0000256" key="9">
    <source>
        <dbReference type="HAMAP-Rule" id="MF_00244"/>
    </source>
</evidence>
<evidence type="ECO:0000256" key="6">
    <source>
        <dbReference type="ARBA" id="ARBA00022741"/>
    </source>
</evidence>
<dbReference type="Proteomes" id="UP001595710">
    <property type="component" value="Unassembled WGS sequence"/>
</dbReference>
<dbReference type="CDD" id="cd02165">
    <property type="entry name" value="NMNAT"/>
    <property type="match status" value="1"/>
</dbReference>
<keyword evidence="9" id="KW-0662">Pyridine nucleotide biosynthesis</keyword>
<dbReference type="InterPro" id="IPR004821">
    <property type="entry name" value="Cyt_trans-like"/>
</dbReference>
<gene>
    <name evidence="9" type="primary">nadD</name>
    <name evidence="11" type="ORF">ACFOND_01215</name>
</gene>
<comment type="caution">
    <text evidence="11">The sequence shown here is derived from an EMBL/GenBank/DDBJ whole genome shotgun (WGS) entry which is preliminary data.</text>
</comment>
<reference evidence="12" key="1">
    <citation type="journal article" date="2019" name="Int. J. Syst. Evol. Microbiol.">
        <title>The Global Catalogue of Microorganisms (GCM) 10K type strain sequencing project: providing services to taxonomists for standard genome sequencing and annotation.</title>
        <authorList>
            <consortium name="The Broad Institute Genomics Platform"/>
            <consortium name="The Broad Institute Genome Sequencing Center for Infectious Disease"/>
            <person name="Wu L."/>
            <person name="Ma J."/>
        </authorList>
    </citation>
    <scope>NUCLEOTIDE SEQUENCE [LARGE SCALE GENOMIC DNA]</scope>
    <source>
        <strain evidence="12">CECT 8288</strain>
    </source>
</reference>
<evidence type="ECO:0000256" key="3">
    <source>
        <dbReference type="ARBA" id="ARBA00009014"/>
    </source>
</evidence>